<comment type="caution">
    <text evidence="1">The sequence shown here is derived from an EMBL/GenBank/DDBJ whole genome shotgun (WGS) entry which is preliminary data.</text>
</comment>
<protein>
    <submittedName>
        <fullName evidence="1">Trehalose-phosphate synthase 1</fullName>
    </submittedName>
</protein>
<name>A0A0F9WFT4_9MICR</name>
<dbReference type="GO" id="GO:0005829">
    <property type="term" value="C:cytosol"/>
    <property type="evidence" value="ECO:0007669"/>
    <property type="project" value="TreeGrafter"/>
</dbReference>
<dbReference type="VEuPathDB" id="MicrosporidiaDB:G9O61_00g003410"/>
<dbReference type="Gene3D" id="3.40.50.2000">
    <property type="entry name" value="Glycogen Phosphorylase B"/>
    <property type="match status" value="2"/>
</dbReference>
<dbReference type="GO" id="GO:0005946">
    <property type="term" value="C:alpha,alpha-trehalose-phosphate synthase complex (UDP-forming)"/>
    <property type="evidence" value="ECO:0007669"/>
    <property type="project" value="TreeGrafter"/>
</dbReference>
<dbReference type="OrthoDB" id="755951at2759"/>
<dbReference type="VEuPathDB" id="MicrosporidiaDB:NCER_100278"/>
<organism evidence="1 2">
    <name type="scientific">Vairimorpha ceranae</name>
    <dbReference type="NCBI Taxonomy" id="40302"/>
    <lineage>
        <taxon>Eukaryota</taxon>
        <taxon>Fungi</taxon>
        <taxon>Fungi incertae sedis</taxon>
        <taxon>Microsporidia</taxon>
        <taxon>Nosematidae</taxon>
        <taxon>Vairimorpha</taxon>
    </lineage>
</organism>
<keyword evidence="2" id="KW-1185">Reference proteome</keyword>
<sequence length="459" mass="52960">MKLIVVSNRLPITLKRTDNGFDYIHSAGGLVTGLQSINSRIKFKWFGNLSSKGLSDKDKDTIYNDCRTKYNFYPIFIDPELNEKTYNKFCNGILWPMLHYFCDDMVVVDKYYEAYKTYNKIFCQAILKEAEDDDIIWVHDYHLMLLPEIIREYKKNIKIMFFLHTTFPSSISFNKLGCRKELLEGMLAANLISFHSHEYVANFIECCKANGLSCNSKVDAIPIGIDPNIFTKCLKEDKTKERIEYFKDKFKNKTIILGVDRSDYIKGIPNRVAGFKRFLEKYPDYKNNTVFLQISVPSRMGVVEYKGYVNCINNLVSGTNSTIGDVDSTNIYLLNNSVDFNTLCALYYISDALLITSLRDGMNLVALEYISCSYDTQGILVLSEFTGVSSTLPGCVSVNPWNTESICEGLKEALEMPKKERKRRYKINKDNVYKFTSFKWAEDNLDMLDENWESAIKKK</sequence>
<dbReference type="SUPFAM" id="SSF53756">
    <property type="entry name" value="UDP-Glycosyltransferase/glycogen phosphorylase"/>
    <property type="match status" value="1"/>
</dbReference>
<dbReference type="GO" id="GO:0004805">
    <property type="term" value="F:trehalose-phosphatase activity"/>
    <property type="evidence" value="ECO:0007669"/>
    <property type="project" value="TreeGrafter"/>
</dbReference>
<dbReference type="VEuPathDB" id="MicrosporidiaDB:AAJ76_500020153"/>
<dbReference type="Proteomes" id="UP000034350">
    <property type="component" value="Unassembled WGS sequence"/>
</dbReference>
<dbReference type="EMBL" id="JPQZ01000005">
    <property type="protein sequence ID" value="KKO76211.1"/>
    <property type="molecule type" value="Genomic_DNA"/>
</dbReference>
<dbReference type="Pfam" id="PF00982">
    <property type="entry name" value="Glyco_transf_20"/>
    <property type="match status" value="1"/>
</dbReference>
<gene>
    <name evidence="1" type="ORF">AAJ76_500020153</name>
</gene>
<dbReference type="PANTHER" id="PTHR10788:SF75">
    <property type="entry name" value="SYNTHASE SUBUNIT OF TREHALOSE-6-PHOSPHATE SYNTHASE_PHOSPHATASE COMPLEX (EUROFUNG)"/>
    <property type="match status" value="1"/>
</dbReference>
<reference evidence="1 2" key="1">
    <citation type="journal article" date="2015" name="Environ. Microbiol.">
        <title>Genome analyses suggest the presence of polyploidy and recent human-driven expansions in eight global populations of the honeybee pathogen Nosema ceranae.</title>
        <authorList>
            <person name="Pelin A."/>
            <person name="Selman M."/>
            <person name="Aris-Brosou S."/>
            <person name="Farinelli L."/>
            <person name="Corradi N."/>
        </authorList>
    </citation>
    <scope>NUCLEOTIDE SEQUENCE [LARGE SCALE GENOMIC DNA]</scope>
    <source>
        <strain evidence="1 2">PA08 1199</strain>
    </source>
</reference>
<dbReference type="CDD" id="cd03788">
    <property type="entry name" value="GT20_TPS"/>
    <property type="match status" value="1"/>
</dbReference>
<dbReference type="AlphaFoldDB" id="A0A0F9WFT4"/>
<dbReference type="OMA" id="NRTIWPL"/>
<dbReference type="GO" id="GO:0034605">
    <property type="term" value="P:cellular response to heat"/>
    <property type="evidence" value="ECO:0007669"/>
    <property type="project" value="TreeGrafter"/>
</dbReference>
<dbReference type="InterPro" id="IPR001830">
    <property type="entry name" value="Glyco_trans_20"/>
</dbReference>
<dbReference type="RefSeq" id="XP_024331953.1">
    <property type="nucleotide sequence ID" value="XM_024475840.1"/>
</dbReference>
<accession>A0A0F9WFT4</accession>
<proteinExistence type="predicted"/>
<evidence type="ECO:0000313" key="1">
    <source>
        <dbReference type="EMBL" id="KKO76211.1"/>
    </source>
</evidence>
<dbReference type="GeneID" id="36320787"/>
<dbReference type="GO" id="GO:0003825">
    <property type="term" value="F:alpha,alpha-trehalose-phosphate synthase (UDP-forming) activity"/>
    <property type="evidence" value="ECO:0007669"/>
    <property type="project" value="TreeGrafter"/>
</dbReference>
<dbReference type="PANTHER" id="PTHR10788">
    <property type="entry name" value="TREHALOSE-6-PHOSPHATE SYNTHASE"/>
    <property type="match status" value="1"/>
</dbReference>
<evidence type="ECO:0000313" key="2">
    <source>
        <dbReference type="Proteomes" id="UP000034350"/>
    </source>
</evidence>
<dbReference type="GO" id="GO:0005992">
    <property type="term" value="P:trehalose biosynthetic process"/>
    <property type="evidence" value="ECO:0007669"/>
    <property type="project" value="InterPro"/>
</dbReference>